<evidence type="ECO:0000256" key="4">
    <source>
        <dbReference type="ARBA" id="ARBA00022519"/>
    </source>
</evidence>
<reference evidence="9 10" key="1">
    <citation type="journal article" date="2024" name="Front. Plant Sci.">
        <title>Comprehensive phenomic and genomic studies of the species, Pectobacterium cacticida and proposal for reclassification as Alcorniella cacticida comb. nov.</title>
        <authorList>
            <person name="Jonca J."/>
            <person name="Pirhonen M."/>
            <person name="Waleron M.M."/>
            <person name="Gawor J."/>
            <person name="Mrozik A."/>
            <person name="Smoktunowicz M."/>
            <person name="Waleron K."/>
            <person name="Waleron M."/>
        </authorList>
    </citation>
    <scope>NUCLEOTIDE SEQUENCE [LARGE SCALE GENOMIC DNA]</scope>
    <source>
        <strain evidence="9 10">DPMP6</strain>
    </source>
</reference>
<dbReference type="PANTHER" id="PTHR30509">
    <property type="entry name" value="P-HYDROXYBENZOIC ACID EFFLUX PUMP SUBUNIT-RELATED"/>
    <property type="match status" value="1"/>
</dbReference>
<keyword evidence="2 8" id="KW-0813">Transport</keyword>
<keyword evidence="10" id="KW-1185">Reference proteome</keyword>
<feature type="transmembrane region" description="Helical" evidence="8">
    <location>
        <begin position="494"/>
        <end position="511"/>
    </location>
</feature>
<evidence type="ECO:0000256" key="1">
    <source>
        <dbReference type="ARBA" id="ARBA00004651"/>
    </source>
</evidence>
<name>A0ABZ2GBG7_9GAMM</name>
<evidence type="ECO:0000256" key="5">
    <source>
        <dbReference type="ARBA" id="ARBA00022692"/>
    </source>
</evidence>
<comment type="caution">
    <text evidence="8">Lacks conserved residue(s) required for the propagation of feature annotation.</text>
</comment>
<feature type="transmembrane region" description="Helical" evidence="8">
    <location>
        <begin position="440"/>
        <end position="457"/>
    </location>
</feature>
<evidence type="ECO:0000313" key="9">
    <source>
        <dbReference type="EMBL" id="WWO38557.1"/>
    </source>
</evidence>
<accession>A0ABZ2GBG7</accession>
<dbReference type="PANTHER" id="PTHR30509:SF9">
    <property type="entry name" value="MULTIDRUG RESISTANCE PROTEIN MDTO"/>
    <property type="match status" value="1"/>
</dbReference>
<sequence>MKKMPLISATLFTTPTFARLRFSFKLSFAIVLSLFLGFHLQLETPRWSVLTAAIVAAGPAFAAGGEPFSGAIRHRGILRIIGTFIGCIGALIIIIATVSAPVVMLMLCCIWAGFCTWISSLVKVENAYVFGLAGYTALIIIVSTEGMPLLTPQFAVERCSEIVLGIVCAILADLLFSPRSIKQNVDRSISELLVEQYRLLQLSINGADKESIDAAWHALVRKTTALNGMRSNLMLESSRWQNSNRRLISLHTQSLTMITQACEAYLILRDEPTPIKSSLKLILDRPVESLRDVHCRLKALRQLIAADSRDVPPMLIGWIGAATRYQLLAKGVQTNGRITSIEADILNSDVKMKAPSAETRHAMINGLRTGVATALGCLFWLSTGWTSGSVCMVMIAVVTSLAMRLPNPQMVAKDFLFGTIFALPLGALIFMFIMPSTQQSMLLLCLSLGGMAFFLGLEVQKRRLGSLGALASTINILVLDNPMTFNISQFLDNAIGQIIGSFLALIVILLIRDNTKAHTGRVLLNRFVYGAVSALTTNTTRRKENHLPALYQQLFLLLNRFPNDIAKYRLALWLIIMHQRLRTLDIPPNAALSAFHRQLRATAEQVISARRDASRHRHFMRLLEELERYQQMLKEQQLPSQMTEPVRRLTGILHDYQHALDH</sequence>
<dbReference type="InterPro" id="IPR006726">
    <property type="entry name" value="PHBA_efflux_AaeB/fusaric-R"/>
</dbReference>
<evidence type="ECO:0000256" key="8">
    <source>
        <dbReference type="HAMAP-Rule" id="MF_01545"/>
    </source>
</evidence>
<evidence type="ECO:0000256" key="2">
    <source>
        <dbReference type="ARBA" id="ARBA00022448"/>
    </source>
</evidence>
<evidence type="ECO:0000256" key="6">
    <source>
        <dbReference type="ARBA" id="ARBA00022989"/>
    </source>
</evidence>
<evidence type="ECO:0000313" key="10">
    <source>
        <dbReference type="Proteomes" id="UP001379444"/>
    </source>
</evidence>
<dbReference type="HAMAP" id="MF_01545">
    <property type="entry name" value="AaeB"/>
    <property type="match status" value="1"/>
</dbReference>
<keyword evidence="6 8" id="KW-1133">Transmembrane helix</keyword>
<keyword evidence="7 8" id="KW-0472">Membrane</keyword>
<evidence type="ECO:0000256" key="7">
    <source>
        <dbReference type="ARBA" id="ARBA00023136"/>
    </source>
</evidence>
<feature type="transmembrane region" description="Helical" evidence="8">
    <location>
        <begin position="76"/>
        <end position="96"/>
    </location>
</feature>
<organism evidence="9 10">
    <name type="scientific">Pectobacterium cacticida</name>
    <dbReference type="NCBI Taxonomy" id="69221"/>
    <lineage>
        <taxon>Bacteria</taxon>
        <taxon>Pseudomonadati</taxon>
        <taxon>Pseudomonadota</taxon>
        <taxon>Gammaproteobacteria</taxon>
        <taxon>Enterobacterales</taxon>
        <taxon>Pectobacteriaceae</taxon>
        <taxon>Pectobacterium</taxon>
    </lineage>
</organism>
<comment type="subcellular location">
    <subcellularLocation>
        <location evidence="1 8">Cell membrane</location>
        <topology evidence="1 8">Multi-pass membrane protein</topology>
    </subcellularLocation>
</comment>
<evidence type="ECO:0000256" key="3">
    <source>
        <dbReference type="ARBA" id="ARBA00022475"/>
    </source>
</evidence>
<gene>
    <name evidence="8 9" type="primary">aaeB</name>
    <name evidence="9" type="ORF">QNA12_00455</name>
</gene>
<dbReference type="Pfam" id="PF04632">
    <property type="entry name" value="FUSC"/>
    <property type="match status" value="1"/>
</dbReference>
<feature type="transmembrane region" description="Helical" evidence="8">
    <location>
        <begin position="46"/>
        <end position="64"/>
    </location>
</feature>
<feature type="transmembrane region" description="Helical" evidence="8">
    <location>
        <begin position="20"/>
        <end position="40"/>
    </location>
</feature>
<dbReference type="NCBIfam" id="NF007916">
    <property type="entry name" value="PRK10631.1"/>
    <property type="match status" value="1"/>
</dbReference>
<feature type="transmembrane region" description="Helical" evidence="8">
    <location>
        <begin position="102"/>
        <end position="122"/>
    </location>
</feature>
<dbReference type="Proteomes" id="UP001379444">
    <property type="component" value="Chromosome"/>
</dbReference>
<protein>
    <recommendedName>
        <fullName evidence="8">p-hydroxybenzoic acid efflux pump subunit AaeB</fullName>
        <shortName evidence="8">pHBA efflux pump protein B</shortName>
    </recommendedName>
</protein>
<keyword evidence="5 8" id="KW-0812">Transmembrane</keyword>
<keyword evidence="4" id="KW-0997">Cell inner membrane</keyword>
<feature type="transmembrane region" description="Helical" evidence="8">
    <location>
        <begin position="387"/>
        <end position="403"/>
    </location>
</feature>
<feature type="transmembrane region" description="Helical" evidence="8">
    <location>
        <begin position="129"/>
        <end position="150"/>
    </location>
</feature>
<comment type="function">
    <text evidence="8">Forms an efflux pump with AaeA. Could function as a metabolic relief valve, allowing to eliminate certain compounds when they accumulate to high levels in the cell.</text>
</comment>
<feature type="transmembrane region" description="Helical" evidence="8">
    <location>
        <begin position="464"/>
        <end position="482"/>
    </location>
</feature>
<dbReference type="EMBL" id="CP125967">
    <property type="protein sequence ID" value="WWO38557.1"/>
    <property type="molecule type" value="Genomic_DNA"/>
</dbReference>
<comment type="similarity">
    <text evidence="8">Belongs to the aromatic acid exporter ArAE (TC 2.A.85) family.</text>
</comment>
<proteinExistence type="inferred from homology"/>
<keyword evidence="3 8" id="KW-1003">Cell membrane</keyword>
<dbReference type="InterPro" id="IPR023706">
    <property type="entry name" value="PHBA_efflux_pump_AaeB"/>
</dbReference>
<feature type="transmembrane region" description="Helical" evidence="8">
    <location>
        <begin position="415"/>
        <end position="434"/>
    </location>
</feature>